<organism evidence="17 18">
    <name type="scientific">Alkaliphilus serpentinus</name>
    <dbReference type="NCBI Taxonomy" id="1482731"/>
    <lineage>
        <taxon>Bacteria</taxon>
        <taxon>Bacillati</taxon>
        <taxon>Bacillota</taxon>
        <taxon>Clostridia</taxon>
        <taxon>Peptostreptococcales</taxon>
        <taxon>Natronincolaceae</taxon>
        <taxon>Alkaliphilus</taxon>
    </lineage>
</organism>
<dbReference type="InterPro" id="IPR004358">
    <property type="entry name" value="Sig_transdc_His_kin-like_C"/>
</dbReference>
<feature type="transmembrane region" description="Helical" evidence="14">
    <location>
        <begin position="12"/>
        <end position="33"/>
    </location>
</feature>
<dbReference type="PROSITE" id="PS50109">
    <property type="entry name" value="HIS_KIN"/>
    <property type="match status" value="1"/>
</dbReference>
<gene>
    <name evidence="17" type="ORF">F8153_05370</name>
</gene>
<keyword evidence="11 14" id="KW-1133">Transmembrane helix</keyword>
<evidence type="ECO:0000313" key="17">
    <source>
        <dbReference type="EMBL" id="KAB3531067.1"/>
    </source>
</evidence>
<accession>A0A833HPN6</accession>
<evidence type="ECO:0000259" key="15">
    <source>
        <dbReference type="PROSITE" id="PS50109"/>
    </source>
</evidence>
<dbReference type="InterPro" id="IPR003661">
    <property type="entry name" value="HisK_dim/P_dom"/>
</dbReference>
<dbReference type="EMBL" id="WBZB01000014">
    <property type="protein sequence ID" value="KAB3531067.1"/>
    <property type="molecule type" value="Genomic_DNA"/>
</dbReference>
<evidence type="ECO:0000256" key="11">
    <source>
        <dbReference type="ARBA" id="ARBA00022989"/>
    </source>
</evidence>
<proteinExistence type="predicted"/>
<keyword evidence="10" id="KW-0067">ATP-binding</keyword>
<keyword evidence="6" id="KW-0808">Transferase</keyword>
<dbReference type="InterPro" id="IPR036890">
    <property type="entry name" value="HATPase_C_sf"/>
</dbReference>
<dbReference type="InterPro" id="IPR050398">
    <property type="entry name" value="HssS/ArlS-like"/>
</dbReference>
<comment type="catalytic activity">
    <reaction evidence="1">
        <text>ATP + protein L-histidine = ADP + protein N-phospho-L-histidine.</text>
        <dbReference type="EC" id="2.7.13.3"/>
    </reaction>
</comment>
<feature type="domain" description="HAMP" evidence="16">
    <location>
        <begin position="202"/>
        <end position="232"/>
    </location>
</feature>
<dbReference type="Proteomes" id="UP000465601">
    <property type="component" value="Unassembled WGS sequence"/>
</dbReference>
<reference evidence="17 18" key="1">
    <citation type="submission" date="2019-10" db="EMBL/GenBank/DDBJ databases">
        <title>Alkaliphilus serpentinus sp. nov. and Alkaliphilus pronyensis sp. nov., two novel anaerobic alkaliphilic species isolated from the serpentinized-hosted hydrothermal field of the Prony Bay (New Caledonia).</title>
        <authorList>
            <person name="Postec A."/>
        </authorList>
    </citation>
    <scope>NUCLEOTIDE SEQUENCE [LARGE SCALE GENOMIC DNA]</scope>
    <source>
        <strain evidence="17 18">LacT</strain>
    </source>
</reference>
<evidence type="ECO:0000259" key="16">
    <source>
        <dbReference type="PROSITE" id="PS50885"/>
    </source>
</evidence>
<dbReference type="FunFam" id="1.10.287.130:FF:000001">
    <property type="entry name" value="Two-component sensor histidine kinase"/>
    <property type="match status" value="1"/>
</dbReference>
<evidence type="ECO:0000256" key="9">
    <source>
        <dbReference type="ARBA" id="ARBA00022777"/>
    </source>
</evidence>
<dbReference type="PROSITE" id="PS50885">
    <property type="entry name" value="HAMP"/>
    <property type="match status" value="1"/>
</dbReference>
<dbReference type="SUPFAM" id="SSF55874">
    <property type="entry name" value="ATPase domain of HSP90 chaperone/DNA topoisomerase II/histidine kinase"/>
    <property type="match status" value="1"/>
</dbReference>
<dbReference type="Gene3D" id="6.10.340.10">
    <property type="match status" value="1"/>
</dbReference>
<evidence type="ECO:0000256" key="6">
    <source>
        <dbReference type="ARBA" id="ARBA00022679"/>
    </source>
</evidence>
<dbReference type="InterPro" id="IPR005467">
    <property type="entry name" value="His_kinase_dom"/>
</dbReference>
<dbReference type="RefSeq" id="WP_151865345.1">
    <property type="nucleotide sequence ID" value="NZ_WBZB01000014.1"/>
</dbReference>
<dbReference type="GO" id="GO:0005524">
    <property type="term" value="F:ATP binding"/>
    <property type="evidence" value="ECO:0007669"/>
    <property type="project" value="UniProtKB-KW"/>
</dbReference>
<dbReference type="AlphaFoldDB" id="A0A833HPN6"/>
<dbReference type="SUPFAM" id="SSF47384">
    <property type="entry name" value="Homodimeric domain of signal transducing histidine kinase"/>
    <property type="match status" value="1"/>
</dbReference>
<dbReference type="PANTHER" id="PTHR45528:SF1">
    <property type="entry name" value="SENSOR HISTIDINE KINASE CPXA"/>
    <property type="match status" value="1"/>
</dbReference>
<evidence type="ECO:0000256" key="1">
    <source>
        <dbReference type="ARBA" id="ARBA00000085"/>
    </source>
</evidence>
<name>A0A833HPN6_9FIRM</name>
<dbReference type="SMART" id="SM00387">
    <property type="entry name" value="HATPase_c"/>
    <property type="match status" value="1"/>
</dbReference>
<keyword evidence="5" id="KW-0597">Phosphoprotein</keyword>
<dbReference type="Gene3D" id="1.10.287.130">
    <property type="match status" value="1"/>
</dbReference>
<evidence type="ECO:0000256" key="10">
    <source>
        <dbReference type="ARBA" id="ARBA00022840"/>
    </source>
</evidence>
<keyword evidence="9 17" id="KW-0418">Kinase</keyword>
<keyword evidence="4" id="KW-1003">Cell membrane</keyword>
<dbReference type="InterPro" id="IPR003594">
    <property type="entry name" value="HATPase_dom"/>
</dbReference>
<keyword evidence="18" id="KW-1185">Reference proteome</keyword>
<protein>
    <recommendedName>
        <fullName evidence="3">histidine kinase</fullName>
        <ecNumber evidence="3">2.7.13.3</ecNumber>
    </recommendedName>
</protein>
<evidence type="ECO:0000256" key="13">
    <source>
        <dbReference type="ARBA" id="ARBA00023136"/>
    </source>
</evidence>
<evidence type="ECO:0000256" key="3">
    <source>
        <dbReference type="ARBA" id="ARBA00012438"/>
    </source>
</evidence>
<dbReference type="PANTHER" id="PTHR45528">
    <property type="entry name" value="SENSOR HISTIDINE KINASE CPXA"/>
    <property type="match status" value="1"/>
</dbReference>
<evidence type="ECO:0000256" key="5">
    <source>
        <dbReference type="ARBA" id="ARBA00022553"/>
    </source>
</evidence>
<dbReference type="CDD" id="cd00082">
    <property type="entry name" value="HisKA"/>
    <property type="match status" value="1"/>
</dbReference>
<evidence type="ECO:0000313" key="18">
    <source>
        <dbReference type="Proteomes" id="UP000465601"/>
    </source>
</evidence>
<dbReference type="GO" id="GO:0000155">
    <property type="term" value="F:phosphorelay sensor kinase activity"/>
    <property type="evidence" value="ECO:0007669"/>
    <property type="project" value="InterPro"/>
</dbReference>
<feature type="transmembrane region" description="Helical" evidence="14">
    <location>
        <begin position="160"/>
        <end position="179"/>
    </location>
</feature>
<dbReference type="OrthoDB" id="9780718at2"/>
<feature type="domain" description="Histidine kinase" evidence="15">
    <location>
        <begin position="240"/>
        <end position="447"/>
    </location>
</feature>
<keyword evidence="12" id="KW-0902">Two-component regulatory system</keyword>
<keyword evidence="8" id="KW-0547">Nucleotide-binding</keyword>
<dbReference type="Pfam" id="PF02518">
    <property type="entry name" value="HATPase_c"/>
    <property type="match status" value="1"/>
</dbReference>
<dbReference type="GO" id="GO:0005886">
    <property type="term" value="C:plasma membrane"/>
    <property type="evidence" value="ECO:0007669"/>
    <property type="project" value="UniProtKB-SubCell"/>
</dbReference>
<comment type="subcellular location">
    <subcellularLocation>
        <location evidence="2">Cell membrane</location>
        <topology evidence="2">Multi-pass membrane protein</topology>
    </subcellularLocation>
</comment>
<evidence type="ECO:0000256" key="8">
    <source>
        <dbReference type="ARBA" id="ARBA00022741"/>
    </source>
</evidence>
<evidence type="ECO:0000256" key="7">
    <source>
        <dbReference type="ARBA" id="ARBA00022692"/>
    </source>
</evidence>
<dbReference type="PRINTS" id="PR00344">
    <property type="entry name" value="BCTRLSENSOR"/>
</dbReference>
<keyword evidence="7 14" id="KW-0812">Transmembrane</keyword>
<keyword evidence="13 14" id="KW-0472">Membrane</keyword>
<sequence>MAKKGGIGKSLLVSYFILLLAFIIVTGFTFNILSNRYLINEAKKQMLEEGKAIANKLEGWTLTEIGIRDRLMARRELRLATSNLEAKIIVINSERKVLFANIQAGDLSKYQNIINGGRRDRDYVISRVPINSDTGKAVGQVILVTKTQDIKALNWLIGRVQLFSLLIAGIIAIIMAFAFENKITSPIKKLTGYMQGFNIIKSKALEIKTGDEIEELAETFNELTNKLREYDEKQMRFLQNTSHELKTPLMSIQGYAEAIKEGIVEGDEITKSLDIIIEESKRLKKTVDEVIYLTRLESTENSSNRKAIDLGDLVHQSVEKVRAIAKEGNISIYISGQYPVANINGDEILRAIVNILGNSLRFANSRIDIEGSLQKGFVEITLRDDGPGFKEGEEKIVFERFYKGEKGGTGIGLAIVKAIIEGHGGSAKAKNVLPHGACFIIQLPIRNDK</sequence>
<evidence type="ECO:0000256" key="12">
    <source>
        <dbReference type="ARBA" id="ARBA00023012"/>
    </source>
</evidence>
<dbReference type="Pfam" id="PF00512">
    <property type="entry name" value="HisKA"/>
    <property type="match status" value="1"/>
</dbReference>
<dbReference type="SMART" id="SM00388">
    <property type="entry name" value="HisKA"/>
    <property type="match status" value="1"/>
</dbReference>
<dbReference type="CDD" id="cd06225">
    <property type="entry name" value="HAMP"/>
    <property type="match status" value="1"/>
</dbReference>
<evidence type="ECO:0000256" key="4">
    <source>
        <dbReference type="ARBA" id="ARBA00022475"/>
    </source>
</evidence>
<evidence type="ECO:0000256" key="14">
    <source>
        <dbReference type="SAM" id="Phobius"/>
    </source>
</evidence>
<dbReference type="EC" id="2.7.13.3" evidence="3"/>
<comment type="caution">
    <text evidence="17">The sequence shown here is derived from an EMBL/GenBank/DDBJ whole genome shotgun (WGS) entry which is preliminary data.</text>
</comment>
<evidence type="ECO:0000256" key="2">
    <source>
        <dbReference type="ARBA" id="ARBA00004651"/>
    </source>
</evidence>
<dbReference type="Gene3D" id="3.30.565.10">
    <property type="entry name" value="Histidine kinase-like ATPase, C-terminal domain"/>
    <property type="match status" value="1"/>
</dbReference>
<dbReference type="InterPro" id="IPR036097">
    <property type="entry name" value="HisK_dim/P_sf"/>
</dbReference>
<dbReference type="InterPro" id="IPR003660">
    <property type="entry name" value="HAMP_dom"/>
</dbReference>